<evidence type="ECO:0000256" key="1">
    <source>
        <dbReference type="SAM" id="MobiDB-lite"/>
    </source>
</evidence>
<dbReference type="EMBL" id="AQHZ01000015">
    <property type="protein sequence ID" value="ENO18296.1"/>
    <property type="molecule type" value="Genomic_DNA"/>
</dbReference>
<dbReference type="Proteomes" id="UP000013015">
    <property type="component" value="Unassembled WGS sequence"/>
</dbReference>
<sequence length="163" mass="17337">MADTMPKMADTMPEAAPTTTHQIFTLVDARTKVENLKTSGGCGCGGHGGSRGGCGCGGHGHGGRRTQSAAQKRPAAQGLPEGSGVAEASGVEELDIHALPKVVRHALVFHAMDILPIGENIRILAPHAPQALFEHLQNSESHYRVETLEEGPLSWRYRITRLS</sequence>
<comment type="caution">
    <text evidence="3">The sequence shown here is derived from an EMBL/GenBank/DDBJ whole genome shotgun (WGS) entry which is preliminary data.</text>
</comment>
<name>N6X3N0_9ACTO</name>
<organism evidence="3 4">
    <name type="scientific">Schaalia cardiffensis F0333</name>
    <dbReference type="NCBI Taxonomy" id="888050"/>
    <lineage>
        <taxon>Bacteria</taxon>
        <taxon>Bacillati</taxon>
        <taxon>Actinomycetota</taxon>
        <taxon>Actinomycetes</taxon>
        <taxon>Actinomycetales</taxon>
        <taxon>Actinomycetaceae</taxon>
        <taxon>Schaalia</taxon>
    </lineage>
</organism>
<gene>
    <name evidence="3" type="ORF">HMPREF9004_0865</name>
</gene>
<feature type="region of interest" description="Disordered" evidence="1">
    <location>
        <begin position="58"/>
        <end position="83"/>
    </location>
</feature>
<evidence type="ECO:0000313" key="4">
    <source>
        <dbReference type="Proteomes" id="UP000013015"/>
    </source>
</evidence>
<accession>N6X3N0</accession>
<dbReference type="RefSeq" id="WP_005962652.1">
    <property type="nucleotide sequence ID" value="NZ_CP040505.1"/>
</dbReference>
<dbReference type="AlphaFoldDB" id="N6X3N0"/>
<reference evidence="3 4" key="1">
    <citation type="submission" date="2013-03" db="EMBL/GenBank/DDBJ databases">
        <title>Reference genome for the Human Microbiome Project.</title>
        <authorList>
            <person name="Aqrawi P."/>
            <person name="Ayvaz T."/>
            <person name="Bess C."/>
            <person name="Blankenburg K."/>
            <person name="Coyle M."/>
            <person name="Deng J."/>
            <person name="Forbes L."/>
            <person name="Fowler G."/>
            <person name="Francisco L."/>
            <person name="Fu Q."/>
            <person name="Gibbs R."/>
            <person name="Gross S."/>
            <person name="Gubbala S."/>
            <person name="Hale W."/>
            <person name="Hemphill L."/>
            <person name="Highlander S."/>
            <person name="Hirani K."/>
            <person name="Jackson L."/>
            <person name="Jakkamsetti A."/>
            <person name="Javaid M."/>
            <person name="Jayaseelan J.C."/>
            <person name="Jiang H."/>
            <person name="Joshi V."/>
            <person name="Korchina V."/>
            <person name="Kovar C."/>
            <person name="Lara F."/>
            <person name="Lee S."/>
            <person name="Liu Y."/>
            <person name="Mata R."/>
            <person name="Mathew T."/>
            <person name="Munidasa M."/>
            <person name="Muzny D."/>
            <person name="Nazareth L."/>
            <person name="Ngo R."/>
            <person name="Nguyen L."/>
            <person name="Nguyen N."/>
            <person name="Okwuonu G."/>
            <person name="Ongeri F."/>
            <person name="Palculict T."/>
            <person name="Patil S."/>
            <person name="Petrosino J."/>
            <person name="Pham C."/>
            <person name="Pham P."/>
            <person name="Pu L.-L."/>
            <person name="Qin X."/>
            <person name="Qu J."/>
            <person name="Reid J."/>
            <person name="Ross M."/>
            <person name="Ruth R."/>
            <person name="Saada N."/>
            <person name="San Lucas F."/>
            <person name="Santibanez J."/>
            <person name="Shang Y."/>
            <person name="Simmons D."/>
            <person name="Song X.-Z."/>
            <person name="Tang L.-Y."/>
            <person name="Thornton R."/>
            <person name="Warren J."/>
            <person name="Weissenberger G."/>
            <person name="Wilczek-Boney K."/>
            <person name="Worley K."/>
            <person name="Youmans B."/>
            <person name="Zhang J."/>
            <person name="Zhang L."/>
            <person name="Zhao Z."/>
            <person name="Zhou C."/>
            <person name="Zhu D."/>
            <person name="Zhu Y."/>
        </authorList>
    </citation>
    <scope>NUCLEOTIDE SEQUENCE [LARGE SCALE GENOMIC DNA]</scope>
    <source>
        <strain evidence="3 4">F0333</strain>
    </source>
</reference>
<protein>
    <submittedName>
        <fullName evidence="3">Hemerythrin HHE cation binding protein</fullName>
    </submittedName>
</protein>
<dbReference type="PATRIC" id="fig|888050.3.peg.820"/>
<dbReference type="STRING" id="888050.HMPREF9004_0865"/>
<proteinExistence type="predicted"/>
<dbReference type="InterPro" id="IPR018720">
    <property type="entry name" value="DUF2249"/>
</dbReference>
<dbReference type="eggNOG" id="COG4309">
    <property type="taxonomic scope" value="Bacteria"/>
</dbReference>
<feature type="domain" description="DUF2249" evidence="2">
    <location>
        <begin position="93"/>
        <end position="161"/>
    </location>
</feature>
<dbReference type="HOGENOM" id="CLU_1479095_0_0_11"/>
<evidence type="ECO:0000259" key="2">
    <source>
        <dbReference type="Pfam" id="PF10006"/>
    </source>
</evidence>
<dbReference type="Pfam" id="PF10006">
    <property type="entry name" value="DUF2249"/>
    <property type="match status" value="1"/>
</dbReference>
<keyword evidence="4" id="KW-1185">Reference proteome</keyword>
<evidence type="ECO:0000313" key="3">
    <source>
        <dbReference type="EMBL" id="ENO18296.1"/>
    </source>
</evidence>